<accession>A0A8J6I2M4</accession>
<keyword evidence="3" id="KW-1185">Reference proteome</keyword>
<dbReference type="SUPFAM" id="SSF46946">
    <property type="entry name" value="S13-like H2TH domain"/>
    <property type="match status" value="1"/>
</dbReference>
<dbReference type="RefSeq" id="WP_181340024.1">
    <property type="nucleotide sequence ID" value="NZ_JAAKDE010000016.1"/>
</dbReference>
<evidence type="ECO:0000259" key="1">
    <source>
        <dbReference type="Pfam" id="PF22525"/>
    </source>
</evidence>
<proteinExistence type="predicted"/>
<evidence type="ECO:0000313" key="3">
    <source>
        <dbReference type="Proteomes" id="UP000657177"/>
    </source>
</evidence>
<dbReference type="AlphaFoldDB" id="A0A8J6I2M4"/>
<evidence type="ECO:0000313" key="2">
    <source>
        <dbReference type="EMBL" id="MBA2133554.1"/>
    </source>
</evidence>
<protein>
    <submittedName>
        <fullName evidence="2">Integration host factor</fullName>
    </submittedName>
</protein>
<reference evidence="2" key="1">
    <citation type="submission" date="2020-06" db="EMBL/GenBank/DDBJ databases">
        <title>Novel chitinolytic bacterium.</title>
        <authorList>
            <person name="Ungkulpasvich U."/>
            <person name="Kosugi A."/>
            <person name="Uke A."/>
        </authorList>
    </citation>
    <scope>NUCLEOTIDE SEQUENCE</scope>
    <source>
        <strain evidence="2">UUS1-1</strain>
    </source>
</reference>
<dbReference type="InterPro" id="IPR010979">
    <property type="entry name" value="Ribosomal_uS13-like_H2TH"/>
</dbReference>
<comment type="caution">
    <text evidence="2">The sequence shown here is derived from an EMBL/GenBank/DDBJ whole genome shotgun (WGS) entry which is preliminary data.</text>
</comment>
<name>A0A8J6I2M4_9FIRM</name>
<dbReference type="InterPro" id="IPR047806">
    <property type="entry name" value="IHF_actinobact"/>
</dbReference>
<dbReference type="NCBIfam" id="NF041260">
    <property type="entry name" value="actino_IHF"/>
    <property type="match status" value="1"/>
</dbReference>
<dbReference type="GO" id="GO:0003676">
    <property type="term" value="F:nucleic acid binding"/>
    <property type="evidence" value="ECO:0007669"/>
    <property type="project" value="InterPro"/>
</dbReference>
<sequence length="104" mass="12006">MPLPKLTLEEKKQALKKAQQVRSERAKIRQDLKAGRTGIREILEQVDNDVIAKMRVAYLLESLPRIGKVRTRKIMNEIGIDETRRIQGLGSRQKQALLERFGNQ</sequence>
<gene>
    <name evidence="2" type="ORF">G5B42_08380</name>
</gene>
<organism evidence="2 3">
    <name type="scientific">Capillibacterium thermochitinicola</name>
    <dbReference type="NCBI Taxonomy" id="2699427"/>
    <lineage>
        <taxon>Bacteria</taxon>
        <taxon>Bacillati</taxon>
        <taxon>Bacillota</taxon>
        <taxon>Capillibacterium</taxon>
    </lineage>
</organism>
<dbReference type="Gene3D" id="1.10.8.50">
    <property type="match status" value="1"/>
</dbReference>
<dbReference type="Proteomes" id="UP000657177">
    <property type="component" value="Unassembled WGS sequence"/>
</dbReference>
<dbReference type="EMBL" id="JAAKDE010000016">
    <property type="protein sequence ID" value="MBA2133554.1"/>
    <property type="molecule type" value="Genomic_DNA"/>
</dbReference>
<dbReference type="InterPro" id="IPR055201">
    <property type="entry name" value="IHF-like_H2TH"/>
</dbReference>
<feature type="domain" description="Integration host factor-like helix-two turn-helix" evidence="1">
    <location>
        <begin position="32"/>
        <end position="101"/>
    </location>
</feature>
<dbReference type="Pfam" id="PF22525">
    <property type="entry name" value="H2TH_5"/>
    <property type="match status" value="1"/>
</dbReference>